<feature type="region of interest" description="Disordered" evidence="1">
    <location>
        <begin position="160"/>
        <end position="182"/>
    </location>
</feature>
<dbReference type="NCBIfam" id="TIGR03358">
    <property type="entry name" value="VI_chp_5"/>
    <property type="match status" value="1"/>
</dbReference>
<proteinExistence type="predicted"/>
<dbReference type="PIRSF" id="PIRSF028301">
    <property type="entry name" value="UCP028301"/>
    <property type="match status" value="1"/>
</dbReference>
<reference evidence="3" key="1">
    <citation type="submission" date="2017-05" db="EMBL/GenBank/DDBJ databases">
        <authorList>
            <person name="Sharma S."/>
            <person name="Sidhu C."/>
            <person name="Pinnaka A.K."/>
        </authorList>
    </citation>
    <scope>NUCLEOTIDE SEQUENCE [LARGE SCALE GENOMIC DNA]</scope>
    <source>
        <strain evidence="3">AK93</strain>
    </source>
</reference>
<protein>
    <submittedName>
        <fullName evidence="2">Type VI secretion system-associated protein</fullName>
    </submittedName>
</protein>
<gene>
    <name evidence="2" type="ORF">CAL65_10700</name>
</gene>
<dbReference type="AlphaFoldDB" id="A0A3E0WTY7"/>
<accession>A0A3E0WTY7</accession>
<dbReference type="EMBL" id="NFZW01000009">
    <property type="protein sequence ID" value="RFA36440.1"/>
    <property type="molecule type" value="Genomic_DNA"/>
</dbReference>
<comment type="caution">
    <text evidence="2">The sequence shown here is derived from an EMBL/GenBank/DDBJ whole genome shotgun (WGS) entry which is preliminary data.</text>
</comment>
<name>A0A3E0WTY7_9GAMM</name>
<dbReference type="PANTHER" id="PTHR35850">
    <property type="entry name" value="CYTOPLASMIC PROTEIN-RELATED"/>
    <property type="match status" value="1"/>
</dbReference>
<organism evidence="2 3">
    <name type="scientific">Alkalilimnicola ehrlichii</name>
    <dbReference type="NCBI Taxonomy" id="351052"/>
    <lineage>
        <taxon>Bacteria</taxon>
        <taxon>Pseudomonadati</taxon>
        <taxon>Pseudomonadota</taxon>
        <taxon>Gammaproteobacteria</taxon>
        <taxon>Chromatiales</taxon>
        <taxon>Ectothiorhodospiraceae</taxon>
        <taxon>Alkalilimnicola</taxon>
    </lineage>
</organism>
<dbReference type="PANTHER" id="PTHR35850:SF2">
    <property type="entry name" value="TYPE VI SECRETION SYSTEM CONTRACTILE SHEATH SMALL SUBUNIT"/>
    <property type="match status" value="1"/>
</dbReference>
<dbReference type="OrthoDB" id="9789942at2"/>
<keyword evidence="3" id="KW-1185">Reference proteome</keyword>
<evidence type="ECO:0000256" key="1">
    <source>
        <dbReference type="SAM" id="MobiDB-lite"/>
    </source>
</evidence>
<evidence type="ECO:0000313" key="3">
    <source>
        <dbReference type="Proteomes" id="UP000256763"/>
    </source>
</evidence>
<dbReference type="Proteomes" id="UP000256763">
    <property type="component" value="Unassembled WGS sequence"/>
</dbReference>
<dbReference type="Pfam" id="PF05591">
    <property type="entry name" value="T6SS_VipA"/>
    <property type="match status" value="1"/>
</dbReference>
<sequence length="182" mass="20355">MAKSFQHEVPKARVNITLDVETGGAKKKLELPLKLLVMGDYSNGKSSGRIAERERVQIDRNNLESVLEDLSPSISYTVDNKLRDDDSEIKVDLKFDSFKSFHPEQVAKQVPALNNMLAMRNLLTDLKSNLLDNGKFRRELERVLQSQPELEGLMAELKELAPMTEDATAQPESNGEGDGDKA</sequence>
<dbReference type="RefSeq" id="WP_116301890.1">
    <property type="nucleotide sequence ID" value="NZ_NFZV01000007.1"/>
</dbReference>
<dbReference type="InterPro" id="IPR008312">
    <property type="entry name" value="T6SS_TssB1"/>
</dbReference>
<evidence type="ECO:0000313" key="2">
    <source>
        <dbReference type="EMBL" id="RFA36440.1"/>
    </source>
</evidence>